<dbReference type="EMBL" id="JASCZI010212488">
    <property type="protein sequence ID" value="MED6199597.1"/>
    <property type="molecule type" value="Genomic_DNA"/>
</dbReference>
<feature type="non-terminal residue" evidence="1">
    <location>
        <position position="1"/>
    </location>
</feature>
<protein>
    <submittedName>
        <fullName evidence="1">Uncharacterized protein</fullName>
    </submittedName>
</protein>
<organism evidence="1 2">
    <name type="scientific">Stylosanthes scabra</name>
    <dbReference type="NCBI Taxonomy" id="79078"/>
    <lineage>
        <taxon>Eukaryota</taxon>
        <taxon>Viridiplantae</taxon>
        <taxon>Streptophyta</taxon>
        <taxon>Embryophyta</taxon>
        <taxon>Tracheophyta</taxon>
        <taxon>Spermatophyta</taxon>
        <taxon>Magnoliopsida</taxon>
        <taxon>eudicotyledons</taxon>
        <taxon>Gunneridae</taxon>
        <taxon>Pentapetalae</taxon>
        <taxon>rosids</taxon>
        <taxon>fabids</taxon>
        <taxon>Fabales</taxon>
        <taxon>Fabaceae</taxon>
        <taxon>Papilionoideae</taxon>
        <taxon>50 kb inversion clade</taxon>
        <taxon>dalbergioids sensu lato</taxon>
        <taxon>Dalbergieae</taxon>
        <taxon>Pterocarpus clade</taxon>
        <taxon>Stylosanthes</taxon>
    </lineage>
</organism>
<dbReference type="Proteomes" id="UP001341840">
    <property type="component" value="Unassembled WGS sequence"/>
</dbReference>
<evidence type="ECO:0000313" key="1">
    <source>
        <dbReference type="EMBL" id="MED6199597.1"/>
    </source>
</evidence>
<keyword evidence="2" id="KW-1185">Reference proteome</keyword>
<sequence>LDFYVKYKKLGLRIMNDAYASNHVAANFALRYSDVDAKRLLMNAAYTKSELDLTYWFRRLVEVDRGMCAWAERMELEHWAQYMDSDATNLLIRDTPTSVSDPKEYHGEWVIVPTRKDGLINIFN</sequence>
<accession>A0ABU6XNI1</accession>
<gene>
    <name evidence="1" type="ORF">PIB30_077390</name>
</gene>
<comment type="caution">
    <text evidence="1">The sequence shown here is derived from an EMBL/GenBank/DDBJ whole genome shotgun (WGS) entry which is preliminary data.</text>
</comment>
<evidence type="ECO:0000313" key="2">
    <source>
        <dbReference type="Proteomes" id="UP001341840"/>
    </source>
</evidence>
<proteinExistence type="predicted"/>
<reference evidence="1 2" key="1">
    <citation type="journal article" date="2023" name="Plants (Basel)">
        <title>Bridging the Gap: Combining Genomics and Transcriptomics Approaches to Understand Stylosanthes scabra, an Orphan Legume from the Brazilian Caatinga.</title>
        <authorList>
            <person name="Ferreira-Neto J.R.C."/>
            <person name="da Silva M.D."/>
            <person name="Binneck E."/>
            <person name="de Melo N.F."/>
            <person name="da Silva R.H."/>
            <person name="de Melo A.L.T.M."/>
            <person name="Pandolfi V."/>
            <person name="Bustamante F.O."/>
            <person name="Brasileiro-Vidal A.C."/>
            <person name="Benko-Iseppon A.M."/>
        </authorList>
    </citation>
    <scope>NUCLEOTIDE SEQUENCE [LARGE SCALE GENOMIC DNA]</scope>
    <source>
        <tissue evidence="1">Leaves</tissue>
    </source>
</reference>
<name>A0ABU6XNI1_9FABA</name>